<dbReference type="WBParaSite" id="nRc.2.0.1.t40412-RA">
    <property type="protein sequence ID" value="nRc.2.0.1.t40412-RA"/>
    <property type="gene ID" value="nRc.2.0.1.g40412"/>
</dbReference>
<keyword evidence="1" id="KW-1185">Reference proteome</keyword>
<protein>
    <submittedName>
        <fullName evidence="2">Uncharacterized protein</fullName>
    </submittedName>
</protein>
<name>A0A915KNJ2_ROMCU</name>
<sequence>MTSNAESVGIRGGSPWAIKRDGGASVLSVGRYDMTMLTSPVVFGIVDRYVLLLWSGGEEAQELRDRLRKGIFEALTVVLYNN</sequence>
<evidence type="ECO:0000313" key="2">
    <source>
        <dbReference type="WBParaSite" id="nRc.2.0.1.t40412-RA"/>
    </source>
</evidence>
<evidence type="ECO:0000313" key="1">
    <source>
        <dbReference type="Proteomes" id="UP000887565"/>
    </source>
</evidence>
<accession>A0A915KNJ2</accession>
<dbReference type="AlphaFoldDB" id="A0A915KNJ2"/>
<proteinExistence type="predicted"/>
<reference evidence="2" key="1">
    <citation type="submission" date="2022-11" db="UniProtKB">
        <authorList>
            <consortium name="WormBaseParasite"/>
        </authorList>
    </citation>
    <scope>IDENTIFICATION</scope>
</reference>
<dbReference type="Proteomes" id="UP000887565">
    <property type="component" value="Unplaced"/>
</dbReference>
<organism evidence="1 2">
    <name type="scientific">Romanomermis culicivorax</name>
    <name type="common">Nematode worm</name>
    <dbReference type="NCBI Taxonomy" id="13658"/>
    <lineage>
        <taxon>Eukaryota</taxon>
        <taxon>Metazoa</taxon>
        <taxon>Ecdysozoa</taxon>
        <taxon>Nematoda</taxon>
        <taxon>Enoplea</taxon>
        <taxon>Dorylaimia</taxon>
        <taxon>Mermithida</taxon>
        <taxon>Mermithoidea</taxon>
        <taxon>Mermithidae</taxon>
        <taxon>Romanomermis</taxon>
    </lineage>
</organism>